<evidence type="ECO:0000256" key="2">
    <source>
        <dbReference type="SAM" id="MobiDB-lite"/>
    </source>
</evidence>
<dbReference type="RefSeq" id="XP_001750716.1">
    <property type="nucleotide sequence ID" value="XM_001750664.1"/>
</dbReference>
<dbReference type="Proteomes" id="UP000001357">
    <property type="component" value="Unassembled WGS sequence"/>
</dbReference>
<evidence type="ECO:0000256" key="1">
    <source>
        <dbReference type="ARBA" id="ARBA00022468"/>
    </source>
</evidence>
<proteinExistence type="predicted"/>
<dbReference type="InParanoid" id="A9VDC4"/>
<dbReference type="STRING" id="81824.A9VDC4"/>
<dbReference type="AlphaFoldDB" id="A9VDC4"/>
<dbReference type="InterPro" id="IPR000195">
    <property type="entry name" value="Rab-GAP-TBC_dom"/>
</dbReference>
<gene>
    <name evidence="4" type="ORF">MONBRDRAFT_12799</name>
</gene>
<protein>
    <recommendedName>
        <fullName evidence="3">Rab-GAP TBC domain-containing protein</fullName>
    </recommendedName>
</protein>
<dbReference type="InterPro" id="IPR035969">
    <property type="entry name" value="Rab-GAP_TBC_sf"/>
</dbReference>
<dbReference type="PANTHER" id="PTHR22957">
    <property type="entry name" value="TBC1 DOMAIN FAMILY MEMBER GTPASE-ACTIVATING PROTEIN"/>
    <property type="match status" value="1"/>
</dbReference>
<dbReference type="KEGG" id="mbr:MONBRDRAFT_12799"/>
<evidence type="ECO:0000313" key="5">
    <source>
        <dbReference type="Proteomes" id="UP000001357"/>
    </source>
</evidence>
<dbReference type="FunCoup" id="A9VDC4">
    <property type="interactions" value="1415"/>
</dbReference>
<dbReference type="Gene3D" id="1.10.472.80">
    <property type="entry name" value="Ypt/Rab-GAP domain of gyp1p, domain 3"/>
    <property type="match status" value="1"/>
</dbReference>
<feature type="compositionally biased region" description="Polar residues" evidence="2">
    <location>
        <begin position="504"/>
        <end position="521"/>
    </location>
</feature>
<organism evidence="4 5">
    <name type="scientific">Monosiga brevicollis</name>
    <name type="common">Choanoflagellate</name>
    <dbReference type="NCBI Taxonomy" id="81824"/>
    <lineage>
        <taxon>Eukaryota</taxon>
        <taxon>Choanoflagellata</taxon>
        <taxon>Craspedida</taxon>
        <taxon>Salpingoecidae</taxon>
        <taxon>Monosiga</taxon>
    </lineage>
</organism>
<accession>A9VDC4</accession>
<dbReference type="PANTHER" id="PTHR22957:SF502">
    <property type="entry name" value="SMALL G PROTEIN SIGNALING MODULATOR 2-RELATED"/>
    <property type="match status" value="1"/>
</dbReference>
<dbReference type="PROSITE" id="PS50086">
    <property type="entry name" value="TBC_RABGAP"/>
    <property type="match status" value="1"/>
</dbReference>
<keyword evidence="5" id="KW-1185">Reference proteome</keyword>
<feature type="domain" description="Rab-GAP TBC" evidence="3">
    <location>
        <begin position="200"/>
        <end position="405"/>
    </location>
</feature>
<keyword evidence="1" id="KW-0343">GTPase activation</keyword>
<reference evidence="4 5" key="1">
    <citation type="journal article" date="2008" name="Nature">
        <title>The genome of the choanoflagellate Monosiga brevicollis and the origin of metazoans.</title>
        <authorList>
            <consortium name="JGI Sequencing"/>
            <person name="King N."/>
            <person name="Westbrook M.J."/>
            <person name="Young S.L."/>
            <person name="Kuo A."/>
            <person name="Abedin M."/>
            <person name="Chapman J."/>
            <person name="Fairclough S."/>
            <person name="Hellsten U."/>
            <person name="Isogai Y."/>
            <person name="Letunic I."/>
            <person name="Marr M."/>
            <person name="Pincus D."/>
            <person name="Putnam N."/>
            <person name="Rokas A."/>
            <person name="Wright K.J."/>
            <person name="Zuzow R."/>
            <person name="Dirks W."/>
            <person name="Good M."/>
            <person name="Goodstein D."/>
            <person name="Lemons D."/>
            <person name="Li W."/>
            <person name="Lyons J.B."/>
            <person name="Morris A."/>
            <person name="Nichols S."/>
            <person name="Richter D.J."/>
            <person name="Salamov A."/>
            <person name="Bork P."/>
            <person name="Lim W.A."/>
            <person name="Manning G."/>
            <person name="Miller W.T."/>
            <person name="McGinnis W."/>
            <person name="Shapiro H."/>
            <person name="Tjian R."/>
            <person name="Grigoriev I.V."/>
            <person name="Rokhsar D."/>
        </authorList>
    </citation>
    <scope>NUCLEOTIDE SEQUENCE [LARGE SCALE GENOMIC DNA]</scope>
    <source>
        <strain evidence="5">MX1 / ATCC 50154</strain>
    </source>
</reference>
<dbReference type="eggNOG" id="KOG2197">
    <property type="taxonomic scope" value="Eukaryota"/>
</dbReference>
<sequence>MDHAWLEKAALLKDFEALVTKASNMSHSKSHHFAPFATVLIVGAPAKQISTVTSQCDGAEAQSSTETSDAGIATIHLIGYMELSDGRVVQDKEPIGRLEFAFMRGLQLFLQTLASCPHVFFDITGPLQDVIPPRSRRDSSEIQSEAADKYSQALQLKRLRQQTRFPNFSALDEETFRAFKSDEGRLEDLEALRKVVFFKGIRPAFRREVWLILLGVVNVGIEDGQRSEALRQLHREYYELKQSWVRLPSSDTRLNRILQTIIKDAQRTDRHFPMFARRDSEWLNALLDILATFVNHHNVDYVQGMSDILAPLVAVFQDEAVAYFAFDRLIKRFSATFEDQGVGIHLRLDALRSLTELLLPDVFNFLCQRDQMQMFFAYRWLLLDFKREFSLEETCELWETIWCDYRSDCFNLFIATAIMAENEAFILDESRPEHELLEMLTSLPTRVDVQAVLRRARQLLYRSLELPLPKDLAELIKVALADGAVVVNERSAETPTELPDRESATVTPSPDSPTAPQSSSDAIIAVDGTDQ</sequence>
<dbReference type="GeneID" id="5896010"/>
<dbReference type="GO" id="GO:0005096">
    <property type="term" value="F:GTPase activator activity"/>
    <property type="evidence" value="ECO:0000318"/>
    <property type="project" value="GO_Central"/>
</dbReference>
<dbReference type="Gene3D" id="1.10.8.270">
    <property type="entry name" value="putative rabgap domain of human tbc1 domain family member 14 like domains"/>
    <property type="match status" value="1"/>
</dbReference>
<evidence type="ECO:0000313" key="4">
    <source>
        <dbReference type="EMBL" id="EDQ84421.1"/>
    </source>
</evidence>
<dbReference type="SUPFAM" id="SSF47923">
    <property type="entry name" value="Ypt/Rab-GAP domain of gyp1p"/>
    <property type="match status" value="2"/>
</dbReference>
<evidence type="ECO:0000259" key="3">
    <source>
        <dbReference type="PROSITE" id="PS50086"/>
    </source>
</evidence>
<dbReference type="Pfam" id="PF00566">
    <property type="entry name" value="RabGAP-TBC"/>
    <property type="match status" value="1"/>
</dbReference>
<dbReference type="EMBL" id="CH991587">
    <property type="protein sequence ID" value="EDQ84421.1"/>
    <property type="molecule type" value="Genomic_DNA"/>
</dbReference>
<dbReference type="SMART" id="SM00164">
    <property type="entry name" value="TBC"/>
    <property type="match status" value="1"/>
</dbReference>
<name>A9VDC4_MONBE</name>
<feature type="region of interest" description="Disordered" evidence="2">
    <location>
        <begin position="489"/>
        <end position="531"/>
    </location>
</feature>